<name>A0A5J5L1F5_9MICC</name>
<evidence type="ECO:0000256" key="17">
    <source>
        <dbReference type="SAM" id="MobiDB-lite"/>
    </source>
</evidence>
<feature type="domain" description="Membrane insertase YidC/Oxa/ALB C-terminal" evidence="19">
    <location>
        <begin position="39"/>
        <end position="260"/>
    </location>
</feature>
<dbReference type="Pfam" id="PF02096">
    <property type="entry name" value="60KD_IMP"/>
    <property type="match status" value="1"/>
</dbReference>
<dbReference type="PANTHER" id="PTHR12428:SF65">
    <property type="entry name" value="CYTOCHROME C OXIDASE ASSEMBLY PROTEIN COX18, MITOCHONDRIAL"/>
    <property type="match status" value="1"/>
</dbReference>
<evidence type="ECO:0000256" key="10">
    <source>
        <dbReference type="ARBA" id="ARBA00023186"/>
    </source>
</evidence>
<dbReference type="GO" id="GO:0032977">
    <property type="term" value="F:membrane insertase activity"/>
    <property type="evidence" value="ECO:0007669"/>
    <property type="project" value="InterPro"/>
</dbReference>
<evidence type="ECO:0000256" key="15">
    <source>
        <dbReference type="ARBA" id="ARBA00033342"/>
    </source>
</evidence>
<dbReference type="InterPro" id="IPR028055">
    <property type="entry name" value="YidC/Oxa/ALB_C"/>
</dbReference>
<dbReference type="NCBIfam" id="NF002350">
    <property type="entry name" value="PRK01315.1"/>
    <property type="match status" value="1"/>
</dbReference>
<feature type="transmembrane region" description="Helical" evidence="18">
    <location>
        <begin position="177"/>
        <end position="196"/>
    </location>
</feature>
<evidence type="ECO:0000256" key="3">
    <source>
        <dbReference type="ARBA" id="ARBA00015325"/>
    </source>
</evidence>
<evidence type="ECO:0000256" key="11">
    <source>
        <dbReference type="ARBA" id="ARBA00025034"/>
    </source>
</evidence>
<dbReference type="GO" id="GO:0005886">
    <property type="term" value="C:plasma membrane"/>
    <property type="evidence" value="ECO:0007669"/>
    <property type="project" value="UniProtKB-SubCell"/>
</dbReference>
<keyword evidence="8 18" id="KW-1133">Transmembrane helix</keyword>
<evidence type="ECO:0000256" key="13">
    <source>
        <dbReference type="ARBA" id="ARBA00031538"/>
    </source>
</evidence>
<keyword evidence="6 16" id="KW-0812">Transmembrane</keyword>
<dbReference type="PANTHER" id="PTHR12428">
    <property type="entry name" value="OXA1"/>
    <property type="match status" value="1"/>
</dbReference>
<comment type="function">
    <text evidence="11">Required for the insertion and/or proper folding and/or complex formation of integral membrane proteins into the membrane. Involved in integration of membrane proteins that insert both dependently and independently of the Sec translocase complex, as well as at least some lipoproteins. Aids folding of multispanning membrane proteins.</text>
</comment>
<evidence type="ECO:0000256" key="8">
    <source>
        <dbReference type="ARBA" id="ARBA00022989"/>
    </source>
</evidence>
<gene>
    <name evidence="20" type="primary">yidC</name>
    <name evidence="20" type="ORF">FCK90_04445</name>
</gene>
<dbReference type="Proteomes" id="UP000325957">
    <property type="component" value="Unassembled WGS sequence"/>
</dbReference>
<evidence type="ECO:0000259" key="19">
    <source>
        <dbReference type="Pfam" id="PF02096"/>
    </source>
</evidence>
<comment type="subcellular location">
    <subcellularLocation>
        <location evidence="1">Cell membrane</location>
        <topology evidence="1">Multi-pass membrane protein</topology>
    </subcellularLocation>
    <subcellularLocation>
        <location evidence="16">Membrane</location>
        <topology evidence="16">Multi-pass membrane protein</topology>
    </subcellularLocation>
</comment>
<evidence type="ECO:0000256" key="2">
    <source>
        <dbReference type="ARBA" id="ARBA00010527"/>
    </source>
</evidence>
<feature type="transmembrane region" description="Helical" evidence="18">
    <location>
        <begin position="12"/>
        <end position="31"/>
    </location>
</feature>
<proteinExistence type="inferred from homology"/>
<feature type="region of interest" description="Disordered" evidence="17">
    <location>
        <begin position="277"/>
        <end position="392"/>
    </location>
</feature>
<evidence type="ECO:0000256" key="5">
    <source>
        <dbReference type="ARBA" id="ARBA00022475"/>
    </source>
</evidence>
<dbReference type="CDD" id="cd20070">
    <property type="entry name" value="5TM_YidC_Alb3"/>
    <property type="match status" value="1"/>
</dbReference>
<keyword evidence="10" id="KW-0143">Chaperone</keyword>
<evidence type="ECO:0000256" key="16">
    <source>
        <dbReference type="RuleBase" id="RU003945"/>
    </source>
</evidence>
<evidence type="ECO:0000256" key="9">
    <source>
        <dbReference type="ARBA" id="ARBA00023136"/>
    </source>
</evidence>
<accession>A0A5J5L1F5</accession>
<comment type="similarity">
    <text evidence="2">Belongs to the OXA1/ALB3/YidC family. Type 1 subfamily.</text>
</comment>
<feature type="compositionally biased region" description="Acidic residues" evidence="17">
    <location>
        <begin position="332"/>
        <end position="344"/>
    </location>
</feature>
<organism evidence="20 21">
    <name type="scientific">Kocuria coralli</name>
    <dbReference type="NCBI Taxonomy" id="1461025"/>
    <lineage>
        <taxon>Bacteria</taxon>
        <taxon>Bacillati</taxon>
        <taxon>Actinomycetota</taxon>
        <taxon>Actinomycetes</taxon>
        <taxon>Micrococcales</taxon>
        <taxon>Micrococcaceae</taxon>
        <taxon>Kocuria</taxon>
    </lineage>
</organism>
<feature type="transmembrane region" description="Helical" evidence="18">
    <location>
        <begin position="221"/>
        <end position="245"/>
    </location>
</feature>
<dbReference type="NCBIfam" id="TIGR03592">
    <property type="entry name" value="yidC_oxa1_cterm"/>
    <property type="match status" value="1"/>
</dbReference>
<feature type="compositionally biased region" description="Low complexity" evidence="17">
    <location>
        <begin position="379"/>
        <end position="392"/>
    </location>
</feature>
<evidence type="ECO:0000313" key="21">
    <source>
        <dbReference type="Proteomes" id="UP000325957"/>
    </source>
</evidence>
<dbReference type="AlphaFoldDB" id="A0A5J5L1F5"/>
<feature type="compositionally biased region" description="Low complexity" evidence="17">
    <location>
        <begin position="345"/>
        <end position="370"/>
    </location>
</feature>
<evidence type="ECO:0000256" key="14">
    <source>
        <dbReference type="ARBA" id="ARBA00033245"/>
    </source>
</evidence>
<dbReference type="InterPro" id="IPR047196">
    <property type="entry name" value="YidC_ALB_C"/>
</dbReference>
<dbReference type="GO" id="GO:0051205">
    <property type="term" value="P:protein insertion into membrane"/>
    <property type="evidence" value="ECO:0007669"/>
    <property type="project" value="TreeGrafter"/>
</dbReference>
<sequence>MNFFDLILWPFKWAVSAVLWVFHSLFTAVGLDPASGWTWVLAIVGLTLVMRTLTIPLFMKQIRSMRGMQVIQPEMAKLQAKYKGKTDQVSRQAMAQEQMALYKEHNVNPLASCLPILAQMPIFFGLFQVLNGVVRAAENNEGILVLSPEMIHQFNDGTLFGAPLFSTLRNPGDGNHAATITIAVILVIAMTVTMFISQKQLAAKNVSEATKQSPMYRQQQMIIYIFPIIFAVTGINFPIGVLIYWTVSNLWSMGQQYWMIRRNPTPGSQAERELNERRAAKGLPPVGKSKEEHEAEIEEARAKAAAGQRQQPMSKKRQKAQAKKDQGQQSQEAEEQPAEQDQDAQDQGTQDQDGQQPDGQADPKPPQQQGSTQKKASRKQGSSSKSSAIKKK</sequence>
<protein>
    <recommendedName>
        <fullName evidence="3">Membrane protein insertase YidC</fullName>
    </recommendedName>
    <alternativeName>
        <fullName evidence="15">Foldase YidC</fullName>
    </alternativeName>
    <alternativeName>
        <fullName evidence="14">Membrane integrase YidC</fullName>
    </alternativeName>
    <alternativeName>
        <fullName evidence="13">Membrane protein YidC</fullName>
    </alternativeName>
</protein>
<keyword evidence="5" id="KW-1003">Cell membrane</keyword>
<keyword evidence="21" id="KW-1185">Reference proteome</keyword>
<comment type="subunit">
    <text evidence="12">Interacts with the Sec translocase complex via SecD. Specifically interacts with transmembrane segments of nascent integral membrane proteins during membrane integration.</text>
</comment>
<keyword evidence="4" id="KW-0813">Transport</keyword>
<evidence type="ECO:0000256" key="18">
    <source>
        <dbReference type="SAM" id="Phobius"/>
    </source>
</evidence>
<dbReference type="InterPro" id="IPR001708">
    <property type="entry name" value="YidC/ALB3/OXA1/COX18"/>
</dbReference>
<evidence type="ECO:0000256" key="6">
    <source>
        <dbReference type="ARBA" id="ARBA00022692"/>
    </source>
</evidence>
<feature type="transmembrane region" description="Helical" evidence="18">
    <location>
        <begin position="37"/>
        <end position="59"/>
    </location>
</feature>
<evidence type="ECO:0000256" key="7">
    <source>
        <dbReference type="ARBA" id="ARBA00022927"/>
    </source>
</evidence>
<feature type="compositionally biased region" description="Basic and acidic residues" evidence="17">
    <location>
        <begin position="288"/>
        <end position="302"/>
    </location>
</feature>
<feature type="transmembrane region" description="Helical" evidence="18">
    <location>
        <begin position="109"/>
        <end position="130"/>
    </location>
</feature>
<evidence type="ECO:0000256" key="12">
    <source>
        <dbReference type="ARBA" id="ARBA00026028"/>
    </source>
</evidence>
<reference evidence="20 21" key="1">
    <citation type="submission" date="2019-05" db="EMBL/GenBank/DDBJ databases">
        <title>Kocuria coralli sp. nov., a novel actinobacterium isolated from coral reef seawater.</title>
        <authorList>
            <person name="Li J."/>
        </authorList>
    </citation>
    <scope>NUCLEOTIDE SEQUENCE [LARGE SCALE GENOMIC DNA]</scope>
    <source>
        <strain evidence="20 21">SCSIO 13007</strain>
    </source>
</reference>
<dbReference type="GO" id="GO:0015031">
    <property type="term" value="P:protein transport"/>
    <property type="evidence" value="ECO:0007669"/>
    <property type="project" value="UniProtKB-KW"/>
</dbReference>
<evidence type="ECO:0000256" key="1">
    <source>
        <dbReference type="ARBA" id="ARBA00004651"/>
    </source>
</evidence>
<comment type="caution">
    <text evidence="20">The sequence shown here is derived from an EMBL/GenBank/DDBJ whole genome shotgun (WGS) entry which is preliminary data.</text>
</comment>
<keyword evidence="7" id="KW-0653">Protein transport</keyword>
<dbReference type="OrthoDB" id="9780552at2"/>
<dbReference type="EMBL" id="SZWF01000004">
    <property type="protein sequence ID" value="KAA9394791.1"/>
    <property type="molecule type" value="Genomic_DNA"/>
</dbReference>
<evidence type="ECO:0000256" key="4">
    <source>
        <dbReference type="ARBA" id="ARBA00022448"/>
    </source>
</evidence>
<evidence type="ECO:0000313" key="20">
    <source>
        <dbReference type="EMBL" id="KAA9394791.1"/>
    </source>
</evidence>
<keyword evidence="9 18" id="KW-0472">Membrane</keyword>